<evidence type="ECO:0000256" key="15">
    <source>
        <dbReference type="ARBA" id="ARBA00081303"/>
    </source>
</evidence>
<evidence type="ECO:0000256" key="18">
    <source>
        <dbReference type="SAM" id="MobiDB-lite"/>
    </source>
</evidence>
<evidence type="ECO:0000256" key="14">
    <source>
        <dbReference type="ARBA" id="ARBA00078705"/>
    </source>
</evidence>
<keyword evidence="3 19" id="KW-0812">Transmembrane</keyword>
<feature type="domain" description="KCNMB2 ball/chain" evidence="20">
    <location>
        <begin position="36"/>
        <end position="67"/>
    </location>
</feature>
<feature type="region of interest" description="Disordered" evidence="18">
    <location>
        <begin position="1"/>
        <end position="32"/>
    </location>
</feature>
<dbReference type="Proteomes" id="UP000694549">
    <property type="component" value="Unplaced"/>
</dbReference>
<evidence type="ECO:0000256" key="5">
    <source>
        <dbReference type="ARBA" id="ARBA00023065"/>
    </source>
</evidence>
<comment type="subunit">
    <text evidence="10">Interacts with KCNMA1 tetramer. There are probably 4 molecules of KCMNB2 per KCNMA1 tetramer.</text>
</comment>
<dbReference type="PANTHER" id="PTHR10258">
    <property type="entry name" value="CALCIUM-ACTIVATED POTASSIUM CHANNEL SUBUNIT BETA"/>
    <property type="match status" value="1"/>
</dbReference>
<accession>A0A8B9UGM3</accession>
<feature type="compositionally biased region" description="Basic residues" evidence="18">
    <location>
        <begin position="8"/>
        <end position="19"/>
    </location>
</feature>
<evidence type="ECO:0000256" key="8">
    <source>
        <dbReference type="ARBA" id="ARBA00023303"/>
    </source>
</evidence>
<dbReference type="PRINTS" id="PR01450">
    <property type="entry name" value="BKCHANNELB"/>
</dbReference>
<dbReference type="GO" id="GO:0015459">
    <property type="term" value="F:potassium channel regulator activity"/>
    <property type="evidence" value="ECO:0007669"/>
    <property type="project" value="TreeGrafter"/>
</dbReference>
<dbReference type="Pfam" id="PF09303">
    <property type="entry name" value="KcnmB2_inactiv"/>
    <property type="match status" value="1"/>
</dbReference>
<keyword evidence="6 19" id="KW-0472">Membrane</keyword>
<evidence type="ECO:0000256" key="12">
    <source>
        <dbReference type="ARBA" id="ARBA00076291"/>
    </source>
</evidence>
<organism evidence="21 22">
    <name type="scientific">Anas zonorhyncha</name>
    <name type="common">Eastern spot-billed duck</name>
    <dbReference type="NCBI Taxonomy" id="75864"/>
    <lineage>
        <taxon>Eukaryota</taxon>
        <taxon>Metazoa</taxon>
        <taxon>Chordata</taxon>
        <taxon>Craniata</taxon>
        <taxon>Vertebrata</taxon>
        <taxon>Euteleostomi</taxon>
        <taxon>Archelosauria</taxon>
        <taxon>Archosauria</taxon>
        <taxon>Dinosauria</taxon>
        <taxon>Saurischia</taxon>
        <taxon>Theropoda</taxon>
        <taxon>Coelurosauria</taxon>
        <taxon>Aves</taxon>
        <taxon>Neognathae</taxon>
        <taxon>Galloanserae</taxon>
        <taxon>Anseriformes</taxon>
        <taxon>Anatidae</taxon>
        <taxon>Anatinae</taxon>
        <taxon>Anas</taxon>
    </lineage>
</organism>
<dbReference type="InterPro" id="IPR015382">
    <property type="entry name" value="KCNMB2_ball_chain_dom"/>
</dbReference>
<evidence type="ECO:0000256" key="7">
    <source>
        <dbReference type="ARBA" id="ARBA00023180"/>
    </source>
</evidence>
<dbReference type="InterPro" id="IPR003930">
    <property type="entry name" value="K_chnl_Ca-activ_BK_bsu"/>
</dbReference>
<dbReference type="InterPro" id="IPR037096">
    <property type="entry name" value="KCNMB2_ball/chain_dom_sf"/>
</dbReference>
<evidence type="ECO:0000256" key="10">
    <source>
        <dbReference type="ARBA" id="ARBA00063403"/>
    </source>
</evidence>
<keyword evidence="4 19" id="KW-1133">Transmembrane helix</keyword>
<reference evidence="21" key="2">
    <citation type="submission" date="2025-09" db="UniProtKB">
        <authorList>
            <consortium name="Ensembl"/>
        </authorList>
    </citation>
    <scope>IDENTIFICATION</scope>
</reference>
<dbReference type="AlphaFoldDB" id="A0A8B9UGM3"/>
<dbReference type="GO" id="GO:0008076">
    <property type="term" value="C:voltage-gated potassium channel complex"/>
    <property type="evidence" value="ECO:0007669"/>
    <property type="project" value="TreeGrafter"/>
</dbReference>
<proteinExistence type="inferred from homology"/>
<dbReference type="Pfam" id="PF03185">
    <property type="entry name" value="CaKB"/>
    <property type="match status" value="1"/>
</dbReference>
<keyword evidence="7" id="KW-0325">Glycoprotein</keyword>
<evidence type="ECO:0000256" key="4">
    <source>
        <dbReference type="ARBA" id="ARBA00022989"/>
    </source>
</evidence>
<evidence type="ECO:0000256" key="17">
    <source>
        <dbReference type="ARBA" id="ARBA00084024"/>
    </source>
</evidence>
<protein>
    <recommendedName>
        <fullName evidence="11">Calcium-activated potassium channel subunit beta-2</fullName>
    </recommendedName>
    <alternativeName>
        <fullName evidence="14">BK channel subunit beta-2</fullName>
    </alternativeName>
    <alternativeName>
        <fullName evidence="17">Calcium-activated potassium channel, subfamily M subunit beta-2</fullName>
    </alternativeName>
    <alternativeName>
        <fullName evidence="15">Charybdotoxin receptor subunit beta-2</fullName>
    </alternativeName>
    <alternativeName>
        <fullName evidence="13">K(VCA)beta-2</fullName>
    </alternativeName>
    <alternativeName>
        <fullName evidence="12">Maxi K channel subunit beta-2</fullName>
    </alternativeName>
    <alternativeName>
        <fullName evidence="16">Slo-beta-2</fullName>
    </alternativeName>
</protein>
<dbReference type="PANTHER" id="PTHR10258:SF5">
    <property type="entry name" value="CALCIUM-ACTIVATED POTASSIUM CHANNEL SUBUNIT BETA-2"/>
    <property type="match status" value="1"/>
</dbReference>
<evidence type="ECO:0000259" key="20">
    <source>
        <dbReference type="Pfam" id="PF09303"/>
    </source>
</evidence>
<keyword evidence="5" id="KW-0406">Ion transport</keyword>
<evidence type="ECO:0000256" key="16">
    <source>
        <dbReference type="ARBA" id="ARBA00082236"/>
    </source>
</evidence>
<keyword evidence="8" id="KW-0407">Ion channel</keyword>
<dbReference type="FunFam" id="4.10.81.20:FF:000001">
    <property type="entry name" value="Calcium-activated potassium channel beta 2 subunit"/>
    <property type="match status" value="1"/>
</dbReference>
<evidence type="ECO:0000256" key="3">
    <source>
        <dbReference type="ARBA" id="ARBA00022692"/>
    </source>
</evidence>
<evidence type="ECO:0000313" key="21">
    <source>
        <dbReference type="Ensembl" id="ENSAZOP00000007198.1"/>
    </source>
</evidence>
<keyword evidence="22" id="KW-1185">Reference proteome</keyword>
<evidence type="ECO:0000256" key="9">
    <source>
        <dbReference type="ARBA" id="ARBA00061392"/>
    </source>
</evidence>
<name>A0A8B9UGM3_9AVES</name>
<sequence>MGKESRRPQHPSHLHRWSFHRPTAASKNNTGQPSKMFIWTSGRSSTSYRHDEKRNIYQKIRDHDLLDKRKTVTALKAGEDRAILLGLAMMVCSIMMYFLLGITLLRSYMQSVWTEEAQCSLLNASITESFNCSFSCGPDCWKISQYPCLQVYVNLTSSGQKLLLYHNEETMKINSEVGAQNEISSKVGFCRAARSVIPFPAVKRYNASSSCFPGKHRAEKAEIRAQTEHSTSHMGWWSQGGRRIGTASFLQGQTRRQREVRALCLAADVAPSAFLVTNPEPWQSLLRSAVLLGPWHSTHPCRRCKDAESLQRRDCQEKRHSIKIKDRLRSQPIFLAQFPRFQTLKQKHISQKNSFLCFNNHETQRDSAQVGRRQLPPGGCGEGSGCTAGIPPATKARLAGCPLPTTPSLPLQHLGTEGCRLQ</sequence>
<evidence type="ECO:0000256" key="6">
    <source>
        <dbReference type="ARBA" id="ARBA00023136"/>
    </source>
</evidence>
<evidence type="ECO:0000313" key="22">
    <source>
        <dbReference type="Proteomes" id="UP000694549"/>
    </source>
</evidence>
<evidence type="ECO:0000256" key="2">
    <source>
        <dbReference type="ARBA" id="ARBA00022448"/>
    </source>
</evidence>
<dbReference type="GO" id="GO:0015269">
    <property type="term" value="F:calcium-activated potassium channel activity"/>
    <property type="evidence" value="ECO:0007669"/>
    <property type="project" value="InterPro"/>
</dbReference>
<evidence type="ECO:0000256" key="1">
    <source>
        <dbReference type="ARBA" id="ARBA00004141"/>
    </source>
</evidence>
<keyword evidence="2" id="KW-0813">Transport</keyword>
<comment type="similarity">
    <text evidence="9">Belongs to the KCNMB (TC 8.A.14.1) family. KCNMB2 subfamily.</text>
</comment>
<feature type="transmembrane region" description="Helical" evidence="19">
    <location>
        <begin position="82"/>
        <end position="105"/>
    </location>
</feature>
<dbReference type="Gene3D" id="4.10.81.20">
    <property type="entry name" value="KCNMB2, ball/chain domain"/>
    <property type="match status" value="1"/>
</dbReference>
<evidence type="ECO:0000256" key="19">
    <source>
        <dbReference type="SAM" id="Phobius"/>
    </source>
</evidence>
<dbReference type="Ensembl" id="ENSAZOT00000007681.1">
    <property type="protein sequence ID" value="ENSAZOP00000007198.1"/>
    <property type="gene ID" value="ENSAZOG00000004580.1"/>
</dbReference>
<evidence type="ECO:0000256" key="11">
    <source>
        <dbReference type="ARBA" id="ARBA00071510"/>
    </source>
</evidence>
<evidence type="ECO:0000256" key="13">
    <source>
        <dbReference type="ARBA" id="ARBA00077819"/>
    </source>
</evidence>
<reference evidence="21" key="1">
    <citation type="submission" date="2025-08" db="UniProtKB">
        <authorList>
            <consortium name="Ensembl"/>
        </authorList>
    </citation>
    <scope>IDENTIFICATION</scope>
</reference>
<dbReference type="GO" id="GO:0005513">
    <property type="term" value="P:detection of calcium ion"/>
    <property type="evidence" value="ECO:0007669"/>
    <property type="project" value="TreeGrafter"/>
</dbReference>
<comment type="subcellular location">
    <subcellularLocation>
        <location evidence="1">Membrane</location>
        <topology evidence="1">Multi-pass membrane protein</topology>
    </subcellularLocation>
</comment>